<name>A0A9X1U2R4_9BACT</name>
<dbReference type="Gene3D" id="3.40.50.300">
    <property type="entry name" value="P-loop containing nucleotide triphosphate hydrolases"/>
    <property type="match status" value="1"/>
</dbReference>
<dbReference type="EMBL" id="JAKFFV010000014">
    <property type="protein sequence ID" value="MCF2500816.1"/>
    <property type="molecule type" value="Genomic_DNA"/>
</dbReference>
<dbReference type="Proteomes" id="UP001139411">
    <property type="component" value="Unassembled WGS sequence"/>
</dbReference>
<dbReference type="Pfam" id="PF10088">
    <property type="entry name" value="DUF2326"/>
    <property type="match status" value="1"/>
</dbReference>
<evidence type="ECO:0000259" key="3">
    <source>
        <dbReference type="Pfam" id="PF13476"/>
    </source>
</evidence>
<comment type="caution">
    <text evidence="4">The sequence shown here is derived from an EMBL/GenBank/DDBJ whole genome shotgun (WGS) entry which is preliminary data.</text>
</comment>
<protein>
    <submittedName>
        <fullName evidence="4">DUF2326 domain-containing protein</fullName>
    </submittedName>
</protein>
<dbReference type="Pfam" id="PF13476">
    <property type="entry name" value="AAA_23"/>
    <property type="match status" value="1"/>
</dbReference>
<feature type="domain" description="DUF2326" evidence="2">
    <location>
        <begin position="448"/>
        <end position="556"/>
    </location>
</feature>
<reference evidence="4" key="1">
    <citation type="submission" date="2022-01" db="EMBL/GenBank/DDBJ databases">
        <title>Novel species in genus Dyadobacter.</title>
        <authorList>
            <person name="Ma C."/>
        </authorList>
    </citation>
    <scope>NUCLEOTIDE SEQUENCE</scope>
    <source>
        <strain evidence="4">CY357</strain>
    </source>
</reference>
<dbReference type="InterPro" id="IPR027417">
    <property type="entry name" value="P-loop_NTPase"/>
</dbReference>
<feature type="coiled-coil region" evidence="1">
    <location>
        <begin position="222"/>
        <end position="272"/>
    </location>
</feature>
<dbReference type="GO" id="GO:0006302">
    <property type="term" value="P:double-strand break repair"/>
    <property type="evidence" value="ECO:0007669"/>
    <property type="project" value="InterPro"/>
</dbReference>
<evidence type="ECO:0000259" key="2">
    <source>
        <dbReference type="Pfam" id="PF10088"/>
    </source>
</evidence>
<sequence length="592" mass="68290">MFLTALYSEPGSLFEPVRFKDGINYIFGKKDADNSRDSLNGVGKSTTLELVDFCLGADFNAKSTSRLFKEVQKLKDFYIVLEFEVEGMEYLVRRSVDSPRKLEIGDVYSTNEYDLKEAKQKLFDIIFRDLVYEGVLQDSWYRSLIGFYLKVHKKQKNEFVDPIQYLTSASKIYELNQYHLYLMGIDNRLVCRNSDLQNSVKDRDAALREVKRLIESNYGVGLKEANKRLDRLKNEISKASGLIESFKLAQQHKNVEEQLDNLTKKIKLLSEANFWDNSRLTNLRASAEFKDDLSTSKINGIERMYAEMSRELGAIVKKTLKDAIEFRKKLSKSRESFLKEELDKLTRDIALRNQEIENFDSQRAELFKSLKVKSAFKDLTEAYLYVGRLNKDFVDLRSKVDTYKELEESKAQWRAKDAQIAVEFKTFLGDISDEIAAFGKTFSEVYDSIYSASQSSGFSITQSFSNSKQKVDINVSFESEESKGWNKGRTLVYDLAVMLNSIKRNLKRPRFLVHDGIFDGMDKAHFVELIAFVEKCQEDGNRFQYIITLNEEGTLTQNFGIADDLTAHKIASQAISVLTPKKKFWTSGWQLK</sequence>
<evidence type="ECO:0000256" key="1">
    <source>
        <dbReference type="SAM" id="Coils"/>
    </source>
</evidence>
<feature type="domain" description="Rad50/SbcC-type AAA" evidence="3">
    <location>
        <begin position="17"/>
        <end position="270"/>
    </location>
</feature>
<dbReference type="AlphaFoldDB" id="A0A9X1U2R4"/>
<gene>
    <name evidence="4" type="ORF">L0661_21015</name>
</gene>
<keyword evidence="1" id="KW-0175">Coiled coil</keyword>
<dbReference type="GO" id="GO:0016887">
    <property type="term" value="F:ATP hydrolysis activity"/>
    <property type="evidence" value="ECO:0007669"/>
    <property type="project" value="InterPro"/>
</dbReference>
<dbReference type="InterPro" id="IPR018760">
    <property type="entry name" value="DUF2326"/>
</dbReference>
<proteinExistence type="predicted"/>
<dbReference type="RefSeq" id="WP_235179144.1">
    <property type="nucleotide sequence ID" value="NZ_JAKFFV010000014.1"/>
</dbReference>
<evidence type="ECO:0000313" key="5">
    <source>
        <dbReference type="Proteomes" id="UP001139411"/>
    </source>
</evidence>
<dbReference type="InterPro" id="IPR038729">
    <property type="entry name" value="Rad50/SbcC_AAA"/>
</dbReference>
<evidence type="ECO:0000313" key="4">
    <source>
        <dbReference type="EMBL" id="MCF2500816.1"/>
    </source>
</evidence>
<organism evidence="4 5">
    <name type="scientific">Dyadobacter chenhuakuii</name>
    <dbReference type="NCBI Taxonomy" id="2909339"/>
    <lineage>
        <taxon>Bacteria</taxon>
        <taxon>Pseudomonadati</taxon>
        <taxon>Bacteroidota</taxon>
        <taxon>Cytophagia</taxon>
        <taxon>Cytophagales</taxon>
        <taxon>Spirosomataceae</taxon>
        <taxon>Dyadobacter</taxon>
    </lineage>
</organism>
<accession>A0A9X1U2R4</accession>